<evidence type="ECO:0000256" key="1">
    <source>
        <dbReference type="SAM" id="MobiDB-lite"/>
    </source>
</evidence>
<dbReference type="AlphaFoldDB" id="A0A8S3SRV8"/>
<protein>
    <submittedName>
        <fullName evidence="2">Uncharacterized protein</fullName>
    </submittedName>
</protein>
<dbReference type="Proteomes" id="UP000683360">
    <property type="component" value="Unassembled WGS sequence"/>
</dbReference>
<evidence type="ECO:0000313" key="2">
    <source>
        <dbReference type="EMBL" id="CAG2222359.1"/>
    </source>
</evidence>
<organism evidence="2 3">
    <name type="scientific">Mytilus edulis</name>
    <name type="common">Blue mussel</name>
    <dbReference type="NCBI Taxonomy" id="6550"/>
    <lineage>
        <taxon>Eukaryota</taxon>
        <taxon>Metazoa</taxon>
        <taxon>Spiralia</taxon>
        <taxon>Lophotrochozoa</taxon>
        <taxon>Mollusca</taxon>
        <taxon>Bivalvia</taxon>
        <taxon>Autobranchia</taxon>
        <taxon>Pteriomorphia</taxon>
        <taxon>Mytilida</taxon>
        <taxon>Mytiloidea</taxon>
        <taxon>Mytilidae</taxon>
        <taxon>Mytilinae</taxon>
        <taxon>Mytilus</taxon>
    </lineage>
</organism>
<proteinExistence type="predicted"/>
<comment type="caution">
    <text evidence="2">The sequence shown here is derived from an EMBL/GenBank/DDBJ whole genome shotgun (WGS) entry which is preliminary data.</text>
</comment>
<name>A0A8S3SRV8_MYTED</name>
<keyword evidence="3" id="KW-1185">Reference proteome</keyword>
<gene>
    <name evidence="2" type="ORF">MEDL_35700</name>
</gene>
<dbReference type="EMBL" id="CAJPWZ010001743">
    <property type="protein sequence ID" value="CAG2222359.1"/>
    <property type="molecule type" value="Genomic_DNA"/>
</dbReference>
<sequence>MDEFMSKMNGLENPSQSTPRLPSHHLSYDFMEESGYASGRPSSESELIDCDIRKLKEQLEQLESFKEPTEERLYPNLLDDKKIMYHQGNFLMAKLFPDEMDEFMSKMNGLENPSQSTPRLPSHRLSYDFMEESGYASGRPSSESELIDCDIRKLKEQLEQLESFKEPTEERLYPNLLDDKKDYVPSGGNCDLVTALFIAIMPGMANWNLQRDPNPAEQ</sequence>
<feature type="region of interest" description="Disordered" evidence="1">
    <location>
        <begin position="1"/>
        <end position="26"/>
    </location>
</feature>
<accession>A0A8S3SRV8</accession>
<reference evidence="2" key="1">
    <citation type="submission" date="2021-03" db="EMBL/GenBank/DDBJ databases">
        <authorList>
            <person name="Bekaert M."/>
        </authorList>
    </citation>
    <scope>NUCLEOTIDE SEQUENCE</scope>
</reference>
<evidence type="ECO:0000313" key="3">
    <source>
        <dbReference type="Proteomes" id="UP000683360"/>
    </source>
</evidence>
<dbReference type="OrthoDB" id="6194146at2759"/>